<reference evidence="2 3" key="1">
    <citation type="submission" date="2016-03" db="EMBL/GenBank/DDBJ databases">
        <title>Deep-sea bacteria in the southern Pacific.</title>
        <authorList>
            <person name="Tang K."/>
        </authorList>
    </citation>
    <scope>NUCLEOTIDE SEQUENCE [LARGE SCALE GENOMIC DNA]</scope>
    <source>
        <strain evidence="2 3">JLT2016</strain>
        <plasmid evidence="3">Plasmid ptpro1</plasmid>
    </source>
</reference>
<protein>
    <submittedName>
        <fullName evidence="2">Uncharacterized protein</fullName>
    </submittedName>
</protein>
<evidence type="ECO:0000313" key="3">
    <source>
        <dbReference type="Proteomes" id="UP000186559"/>
    </source>
</evidence>
<sequence length="58" mass="5951">MSVCERGGREGGIHVGYSVCGRWAAGAAADRLSGRQRPAERVSGARSSPVLARGPRGA</sequence>
<dbReference type="AlphaFoldDB" id="A0A1U7DCH9"/>
<name>A0A1U7DCH9_9RHOB</name>
<keyword evidence="3" id="KW-1185">Reference proteome</keyword>
<gene>
    <name evidence="2" type="ORF">Ga0080559_TMP293</name>
</gene>
<accession>A0A1U7DCH9</accession>
<feature type="region of interest" description="Disordered" evidence="1">
    <location>
        <begin position="30"/>
        <end position="58"/>
    </location>
</feature>
<organism evidence="2 3">
    <name type="scientific">Salipiger profundus</name>
    <dbReference type="NCBI Taxonomy" id="1229727"/>
    <lineage>
        <taxon>Bacteria</taxon>
        <taxon>Pseudomonadati</taxon>
        <taxon>Pseudomonadota</taxon>
        <taxon>Alphaproteobacteria</taxon>
        <taxon>Rhodobacterales</taxon>
        <taxon>Roseobacteraceae</taxon>
        <taxon>Salipiger</taxon>
    </lineage>
</organism>
<geneLocation type="plasmid" evidence="3">
    <name>ptpro1</name>
</geneLocation>
<dbReference type="KEGG" id="tpro:Ga0080559_TMP293"/>
<proteinExistence type="predicted"/>
<keyword evidence="2" id="KW-0614">Plasmid</keyword>
<dbReference type="EMBL" id="CP014797">
    <property type="protein sequence ID" value="APX25776.1"/>
    <property type="molecule type" value="Genomic_DNA"/>
</dbReference>
<evidence type="ECO:0000256" key="1">
    <source>
        <dbReference type="SAM" id="MobiDB-lite"/>
    </source>
</evidence>
<dbReference type="Proteomes" id="UP000186559">
    <property type="component" value="Plasmid pTPRO1"/>
</dbReference>
<evidence type="ECO:0000313" key="2">
    <source>
        <dbReference type="EMBL" id="APX25776.1"/>
    </source>
</evidence>